<name>A0A420EQ49_9ACTN</name>
<gene>
    <name evidence="2" type="ORF">D7I43_31300</name>
</gene>
<accession>A0A420EQ49</accession>
<dbReference type="InterPro" id="IPR029476">
    <property type="entry name" value="DNase_NucA_NucB"/>
</dbReference>
<evidence type="ECO:0000313" key="2">
    <source>
        <dbReference type="EMBL" id="RKF22809.1"/>
    </source>
</evidence>
<comment type="caution">
    <text evidence="2">The sequence shown here is derived from an EMBL/GenBank/DDBJ whole genome shotgun (WGS) entry which is preliminary data.</text>
</comment>
<dbReference type="Pfam" id="PF14040">
    <property type="entry name" value="DNase_NucA_NucB"/>
    <property type="match status" value="1"/>
</dbReference>
<reference evidence="2 3" key="1">
    <citation type="journal article" date="2018" name="Int. J. Syst. Evol. Microbiol.">
        <title>Micromonospora globbae sp. nov., an endophytic actinomycete isolated from roots of Globba winitii C. H. Wright.</title>
        <authorList>
            <person name="Kuncharoen N."/>
            <person name="Pittayakhajonwut P."/>
            <person name="Tanasupawat S."/>
        </authorList>
    </citation>
    <scope>NUCLEOTIDE SEQUENCE [LARGE SCALE GENOMIC DNA]</scope>
    <source>
        <strain evidence="2 3">WPS1-2</strain>
    </source>
</reference>
<dbReference type="Proteomes" id="UP000285744">
    <property type="component" value="Unassembled WGS sequence"/>
</dbReference>
<feature type="domain" description="Deoxyribonuclease NucA/NucB" evidence="1">
    <location>
        <begin position="242"/>
        <end position="320"/>
    </location>
</feature>
<proteinExistence type="predicted"/>
<protein>
    <recommendedName>
        <fullName evidence="1">Deoxyribonuclease NucA/NucB domain-containing protein</fullName>
    </recommendedName>
</protein>
<dbReference type="EMBL" id="RAQQ01000049">
    <property type="protein sequence ID" value="RKF22809.1"/>
    <property type="molecule type" value="Genomic_DNA"/>
</dbReference>
<sequence>MLAPVAFPQWCASSDGSPVAGTRTAACRITGLILTTQETVNGTVRITGELSMDVYDYTYGAVDLPNWIHQIGVSPWSGWGAAVNSTITGTLSASGDCTTNGASSFPVQSLSPVNNTSRVGEAGARTTATALGAIGYCTTTWNLRLQPVGYPQATASSSMAEISCDNAIGANGSRPARVGCVVPWYPAQVLYSQSRYPSLASHVSRAQASGLPGATMANPLNRNVDQATIDLNRSRACGDAPSISGKSCDEYPLASTYQGLAFGGTRRTFSGCNINAPTGVTGPTGVSACMITASENNAQGGIMAGFYYDFRVLGGDPYRVGIGS</sequence>
<dbReference type="AlphaFoldDB" id="A0A420EQ49"/>
<evidence type="ECO:0000313" key="3">
    <source>
        <dbReference type="Proteomes" id="UP000285744"/>
    </source>
</evidence>
<organism evidence="2 3">
    <name type="scientific">Micromonospora globbae</name>
    <dbReference type="NCBI Taxonomy" id="1894969"/>
    <lineage>
        <taxon>Bacteria</taxon>
        <taxon>Bacillati</taxon>
        <taxon>Actinomycetota</taxon>
        <taxon>Actinomycetes</taxon>
        <taxon>Micromonosporales</taxon>
        <taxon>Micromonosporaceae</taxon>
        <taxon>Micromonospora</taxon>
    </lineage>
</organism>
<evidence type="ECO:0000259" key="1">
    <source>
        <dbReference type="Pfam" id="PF14040"/>
    </source>
</evidence>